<keyword evidence="3" id="KW-1185">Reference proteome</keyword>
<evidence type="ECO:0000313" key="2">
    <source>
        <dbReference type="EMBL" id="OAS16442.1"/>
    </source>
</evidence>
<keyword evidence="1" id="KW-0732">Signal</keyword>
<comment type="caution">
    <text evidence="2">The sequence shown here is derived from an EMBL/GenBank/DDBJ whole genome shotgun (WGS) entry which is preliminary data.</text>
</comment>
<sequence length="124" mass="14220">MRWLITLMLLGCVSCLAGCSAYALQHDLSSEVRLQQQEDVKLNVKQLLRTELEKDKDISVGISKRIINYKIHDDIGIVKKEKDTYFIVKYDILPASLEFIIVGGGERTEDGWIKNCVRYVTLEE</sequence>
<feature type="chain" id="PRO_5008277801" description="DUF3888 domain-containing protein" evidence="1">
    <location>
        <begin position="24"/>
        <end position="124"/>
    </location>
</feature>
<feature type="signal peptide" evidence="1">
    <location>
        <begin position="1"/>
        <end position="23"/>
    </location>
</feature>
<gene>
    <name evidence="2" type="ORF">A8708_20775</name>
</gene>
<dbReference type="AlphaFoldDB" id="A0A198A5M9"/>
<evidence type="ECO:0000256" key="1">
    <source>
        <dbReference type="SAM" id="SignalP"/>
    </source>
</evidence>
<dbReference type="EMBL" id="LYPB01000076">
    <property type="protein sequence ID" value="OAS16442.1"/>
    <property type="molecule type" value="Genomic_DNA"/>
</dbReference>
<protein>
    <recommendedName>
        <fullName evidence="4">DUF3888 domain-containing protein</fullName>
    </recommendedName>
</protein>
<dbReference type="OrthoDB" id="2612752at2"/>
<evidence type="ECO:0008006" key="4">
    <source>
        <dbReference type="Google" id="ProtNLM"/>
    </source>
</evidence>
<dbReference type="STRING" id="1850517.A8708_20775"/>
<proteinExistence type="predicted"/>
<name>A0A198A5M9_9BACL</name>
<reference evidence="2 3" key="1">
    <citation type="submission" date="2016-05" db="EMBL/GenBank/DDBJ databases">
        <title>Paenibacillus sp. 1ZS3-15 nov., isolated from the rhizosphere soil.</title>
        <authorList>
            <person name="Zhang X.X."/>
            <person name="Zhang J."/>
        </authorList>
    </citation>
    <scope>NUCLEOTIDE SEQUENCE [LARGE SCALE GENOMIC DNA]</scope>
    <source>
        <strain evidence="2 3">1ZS3-15</strain>
    </source>
</reference>
<accession>A0A198A5M9</accession>
<evidence type="ECO:0000313" key="3">
    <source>
        <dbReference type="Proteomes" id="UP000078454"/>
    </source>
</evidence>
<dbReference type="Proteomes" id="UP000078454">
    <property type="component" value="Unassembled WGS sequence"/>
</dbReference>
<organism evidence="2 3">
    <name type="scientific">Paenibacillus oryzisoli</name>
    <dbReference type="NCBI Taxonomy" id="1850517"/>
    <lineage>
        <taxon>Bacteria</taxon>
        <taxon>Bacillati</taxon>
        <taxon>Bacillota</taxon>
        <taxon>Bacilli</taxon>
        <taxon>Bacillales</taxon>
        <taxon>Paenibacillaceae</taxon>
        <taxon>Paenibacillus</taxon>
    </lineage>
</organism>